<keyword evidence="2" id="KW-0175">Coiled coil</keyword>
<sequence length="506" mass="59037">MDGTAVESAFALLLTKVTKPPYPALVLESGVRNMMIKRTISGMIGTGSLAHNRREFIAENVDPDRVQLNICYQNENLKEVYKELFDEAVERYNIGKRKDRQITNYYEKIRQGKQEKLFHEVIFQIGNREDMAVGTAEGGQAVKVLDEYVKDFQKRNPTLRVFGCYLHQDEATPHLHIDFIPYITDWKGKGMDTRVSLKQALKSLGFQGGNKHDTELNQWMNHEKEVLAGIAKEHGIEWEQKGSHEEHLDVYNFKKKERKKEVQKLEQEKEYLTAENEELTAQIAESRADIQILKDDKEQAIREKQEAEQRAEDAEKELKSLEDRRNVLQPIMDNASKEIKEYGMIKTFLPEAGTFERAVPYRENKIKPLFIKMKNQIAALAGKVVELNKMVESWKNKYQKSVEECDNIQKQLDDVRKENGKLSNDNQRLQETSDRYDRVVRILGMETVEDVVQQDIKEQRALEEKRRMEQMPKGSVLKQLEWATQKSQIENQQRKKNKTKYKGLEI</sequence>
<organism evidence="4 5">
    <name type="scientific">Blautia wexlerae</name>
    <dbReference type="NCBI Taxonomy" id="418240"/>
    <lineage>
        <taxon>Bacteria</taxon>
        <taxon>Bacillati</taxon>
        <taxon>Bacillota</taxon>
        <taxon>Clostridia</taxon>
        <taxon>Lachnospirales</taxon>
        <taxon>Lachnospiraceae</taxon>
        <taxon>Blautia</taxon>
    </lineage>
</organism>
<accession>A0A564WXR6</accession>
<comment type="similarity">
    <text evidence="1">Belongs to the plasmid mobilization pre family.</text>
</comment>
<feature type="coiled-coil region" evidence="2">
    <location>
        <begin position="248"/>
        <end position="324"/>
    </location>
</feature>
<dbReference type="GO" id="GO:0006310">
    <property type="term" value="P:DNA recombination"/>
    <property type="evidence" value="ECO:0007669"/>
    <property type="project" value="InterPro"/>
</dbReference>
<dbReference type="Pfam" id="PF01076">
    <property type="entry name" value="Mob_Pre"/>
    <property type="match status" value="1"/>
</dbReference>
<dbReference type="EMBL" id="CABHOF010000077">
    <property type="protein sequence ID" value="VUX67122.1"/>
    <property type="molecule type" value="Genomic_DNA"/>
</dbReference>
<evidence type="ECO:0000256" key="1">
    <source>
        <dbReference type="ARBA" id="ARBA00010657"/>
    </source>
</evidence>
<dbReference type="GO" id="GO:0003677">
    <property type="term" value="F:DNA binding"/>
    <property type="evidence" value="ECO:0007669"/>
    <property type="project" value="InterPro"/>
</dbReference>
<evidence type="ECO:0000256" key="2">
    <source>
        <dbReference type="SAM" id="Coils"/>
    </source>
</evidence>
<dbReference type="AlphaFoldDB" id="A0A564WXR6"/>
<reference evidence="4 5" key="1">
    <citation type="submission" date="2019-07" db="EMBL/GenBank/DDBJ databases">
        <authorList>
            <person name="Chang H.-W."/>
            <person name="Raman A."/>
            <person name="Venkatesh S."/>
            <person name="Gehrig J."/>
        </authorList>
    </citation>
    <scope>NUCLEOTIDE SEQUENCE [LARGE SCALE GENOMIC DNA]</scope>
    <source>
        <strain evidence="4">Blautia_wexlerae_LFYP_14</strain>
    </source>
</reference>
<dbReference type="Proteomes" id="UP000366766">
    <property type="component" value="Unassembled WGS sequence"/>
</dbReference>
<protein>
    <submittedName>
        <fullName evidence="4">Plasmid recombination enzyme</fullName>
    </submittedName>
</protein>
<dbReference type="CDD" id="cd17242">
    <property type="entry name" value="MobM_relaxase"/>
    <property type="match status" value="1"/>
</dbReference>
<evidence type="ECO:0000313" key="5">
    <source>
        <dbReference type="Proteomes" id="UP000366766"/>
    </source>
</evidence>
<feature type="region of interest" description="Disordered" evidence="3">
    <location>
        <begin position="487"/>
        <end position="506"/>
    </location>
</feature>
<name>A0A564WXR6_9FIRM</name>
<proteinExistence type="inferred from homology"/>
<gene>
    <name evidence="4" type="ORF">BWLFYP14_03399</name>
</gene>
<feature type="compositionally biased region" description="Basic residues" evidence="3">
    <location>
        <begin position="494"/>
        <end position="506"/>
    </location>
</feature>
<dbReference type="Gene3D" id="3.30.930.30">
    <property type="match status" value="1"/>
</dbReference>
<evidence type="ECO:0000313" key="4">
    <source>
        <dbReference type="EMBL" id="VUX67122.1"/>
    </source>
</evidence>
<feature type="coiled-coil region" evidence="2">
    <location>
        <begin position="384"/>
        <end position="432"/>
    </location>
</feature>
<dbReference type="InterPro" id="IPR001668">
    <property type="entry name" value="Mob_Pre"/>
</dbReference>
<evidence type="ECO:0000256" key="3">
    <source>
        <dbReference type="SAM" id="MobiDB-lite"/>
    </source>
</evidence>
<keyword evidence="5" id="KW-1185">Reference proteome</keyword>